<dbReference type="EMBL" id="QEEZ01000008">
    <property type="protein sequence ID" value="PWC01787.1"/>
    <property type="molecule type" value="Genomic_DNA"/>
</dbReference>
<dbReference type="AlphaFoldDB" id="A0A2U1T712"/>
<organism evidence="2 3">
    <name type="scientific">Corynebacterium yudongzhengii</name>
    <dbReference type="NCBI Taxonomy" id="2080740"/>
    <lineage>
        <taxon>Bacteria</taxon>
        <taxon>Bacillati</taxon>
        <taxon>Actinomycetota</taxon>
        <taxon>Actinomycetes</taxon>
        <taxon>Mycobacteriales</taxon>
        <taxon>Corynebacteriaceae</taxon>
        <taxon>Corynebacterium</taxon>
    </lineage>
</organism>
<name>A0A2U1T712_9CORY</name>
<dbReference type="Proteomes" id="UP000244989">
    <property type="component" value="Unassembled WGS sequence"/>
</dbReference>
<feature type="transmembrane region" description="Helical" evidence="1">
    <location>
        <begin position="28"/>
        <end position="52"/>
    </location>
</feature>
<keyword evidence="1" id="KW-1133">Transmembrane helix</keyword>
<proteinExistence type="predicted"/>
<sequence>MRSLIYIILGAIIVALGIWWMIPAGFTVQGILAAIVVAVGGTLVTTGLGGFADSANPTSKKV</sequence>
<evidence type="ECO:0000313" key="3">
    <source>
        <dbReference type="Proteomes" id="UP000244989"/>
    </source>
</evidence>
<keyword evidence="1" id="KW-0812">Transmembrane</keyword>
<keyword evidence="1" id="KW-0472">Membrane</keyword>
<dbReference type="RefSeq" id="WP_108430965.1">
    <property type="nucleotide sequence ID" value="NZ_CP026947.1"/>
</dbReference>
<feature type="transmembrane region" description="Helical" evidence="1">
    <location>
        <begin position="5"/>
        <end position="22"/>
    </location>
</feature>
<accession>A0A2U1T712</accession>
<evidence type="ECO:0000256" key="1">
    <source>
        <dbReference type="SAM" id="Phobius"/>
    </source>
</evidence>
<protein>
    <submittedName>
        <fullName evidence="2">Uncharacterized protein</fullName>
    </submittedName>
</protein>
<gene>
    <name evidence="2" type="ORF">DF222_05500</name>
</gene>
<comment type="caution">
    <text evidence="2">The sequence shown here is derived from an EMBL/GenBank/DDBJ whole genome shotgun (WGS) entry which is preliminary data.</text>
</comment>
<dbReference type="KEGG" id="cyz:C3B44_02415"/>
<reference evidence="3" key="1">
    <citation type="submission" date="2018-04" db="EMBL/GenBank/DDBJ databases">
        <authorList>
            <person name="Liu S."/>
            <person name="Wang Z."/>
            <person name="Li J."/>
        </authorList>
    </citation>
    <scope>NUCLEOTIDE SEQUENCE [LARGE SCALE GENOMIC DNA]</scope>
    <source>
        <strain evidence="3">2189</strain>
    </source>
</reference>
<evidence type="ECO:0000313" key="2">
    <source>
        <dbReference type="EMBL" id="PWC01787.1"/>
    </source>
</evidence>
<keyword evidence="3" id="KW-1185">Reference proteome</keyword>